<reference evidence="1 2" key="1">
    <citation type="journal article" date="2005" name="J. Bacteriol.">
        <title>Whole-genome sequencing of Staphylococcus haemolyticus uncovers the extreme plasticity of its genome and the evolution of human-colonizing staphylococcal species.</title>
        <authorList>
            <person name="Takeuchi F."/>
            <person name="Watanabe S."/>
            <person name="Baba T."/>
            <person name="Yuzawa H."/>
            <person name="Ito T."/>
            <person name="Morimoto Y."/>
            <person name="Kuroda M."/>
            <person name="Cui L."/>
            <person name="Takahashi M."/>
            <person name="Ankai A."/>
            <person name="Baba S."/>
            <person name="Fukui S."/>
            <person name="Lee J.C."/>
            <person name="Hiramatsu K."/>
        </authorList>
    </citation>
    <scope>NUCLEOTIDE SEQUENCE [LARGE SCALE GENOMIC DNA]</scope>
    <source>
        <strain evidence="1 2">JCSC1435</strain>
    </source>
</reference>
<protein>
    <submittedName>
        <fullName evidence="1">Uncharacterized protein</fullName>
    </submittedName>
</protein>
<dbReference type="EMBL" id="AP006716">
    <property type="protein sequence ID" value="BAE05675.1"/>
    <property type="molecule type" value="Genomic_DNA"/>
</dbReference>
<dbReference type="KEGG" id="sha:SH2366"/>
<dbReference type="eggNOG" id="ENOG50305NH">
    <property type="taxonomic scope" value="Bacteria"/>
</dbReference>
<gene>
    <name evidence="1" type="ordered locus">SH2366</name>
</gene>
<dbReference type="RefSeq" id="WP_011276622.1">
    <property type="nucleotide sequence ID" value="NC_007168.1"/>
</dbReference>
<evidence type="ECO:0000313" key="2">
    <source>
        <dbReference type="Proteomes" id="UP000000543"/>
    </source>
</evidence>
<proteinExistence type="predicted"/>
<sequence length="67" mass="8109">MKDFEQPTIKILKRLFEGKNETNIHISNLNLVNYEVIEMITNHKLSETHTRNQHFRDVVTLRFKKKE</sequence>
<accession>Q4L3V2</accession>
<evidence type="ECO:0000313" key="1">
    <source>
        <dbReference type="EMBL" id="BAE05675.1"/>
    </source>
</evidence>
<dbReference type="AlphaFoldDB" id="Q4L3V2"/>
<dbReference type="Proteomes" id="UP000000543">
    <property type="component" value="Chromosome"/>
</dbReference>
<dbReference type="HOGENOM" id="CLU_2829160_0_0_9"/>
<name>Q4L3V2_STAHJ</name>
<organism evidence="1 2">
    <name type="scientific">Staphylococcus haemolyticus (strain JCSC1435)</name>
    <dbReference type="NCBI Taxonomy" id="279808"/>
    <lineage>
        <taxon>Bacteria</taxon>
        <taxon>Bacillati</taxon>
        <taxon>Bacillota</taxon>
        <taxon>Bacilli</taxon>
        <taxon>Bacillales</taxon>
        <taxon>Staphylococcaceae</taxon>
        <taxon>Staphylococcus</taxon>
    </lineage>
</organism>